<dbReference type="EMBL" id="CP101509">
    <property type="protein sequence ID" value="UTV30465.1"/>
    <property type="molecule type" value="Genomic_DNA"/>
</dbReference>
<keyword evidence="4" id="KW-1185">Reference proteome</keyword>
<dbReference type="Pfam" id="PF00534">
    <property type="entry name" value="Glycos_transf_1"/>
    <property type="match status" value="1"/>
</dbReference>
<name>A0ABY5GMY4_9GAMM</name>
<accession>A0ABY5GMY4</accession>
<proteinExistence type="predicted"/>
<dbReference type="CDD" id="cd03794">
    <property type="entry name" value="GT4_WbuB-like"/>
    <property type="match status" value="1"/>
</dbReference>
<dbReference type="InterPro" id="IPR050194">
    <property type="entry name" value="Glycosyltransferase_grp1"/>
</dbReference>
<dbReference type="Gene3D" id="3.40.50.2000">
    <property type="entry name" value="Glycogen Phosphorylase B"/>
    <property type="match status" value="2"/>
</dbReference>
<dbReference type="RefSeq" id="WP_255391824.1">
    <property type="nucleotide sequence ID" value="NZ_CP101509.1"/>
</dbReference>
<dbReference type="Proteomes" id="UP001057998">
    <property type="component" value="Chromosome 2"/>
</dbReference>
<dbReference type="SUPFAM" id="SSF53756">
    <property type="entry name" value="UDP-Glycosyltransferase/glycogen phosphorylase"/>
    <property type="match status" value="1"/>
</dbReference>
<dbReference type="Pfam" id="PF13579">
    <property type="entry name" value="Glyco_trans_4_4"/>
    <property type="match status" value="1"/>
</dbReference>
<protein>
    <submittedName>
        <fullName evidence="3">WcaI family glycosyltransferase</fullName>
    </submittedName>
</protein>
<evidence type="ECO:0000313" key="4">
    <source>
        <dbReference type="Proteomes" id="UP001057998"/>
    </source>
</evidence>
<evidence type="ECO:0000259" key="2">
    <source>
        <dbReference type="Pfam" id="PF13579"/>
    </source>
</evidence>
<feature type="domain" description="Glycosyl transferase family 1" evidence="1">
    <location>
        <begin position="217"/>
        <end position="382"/>
    </location>
</feature>
<feature type="domain" description="Glycosyltransferase subfamily 4-like N-terminal" evidence="2">
    <location>
        <begin position="15"/>
        <end position="202"/>
    </location>
</feature>
<evidence type="ECO:0000259" key="1">
    <source>
        <dbReference type="Pfam" id="PF00534"/>
    </source>
</evidence>
<evidence type="ECO:0000313" key="3">
    <source>
        <dbReference type="EMBL" id="UTV30465.1"/>
    </source>
</evidence>
<dbReference type="PANTHER" id="PTHR45947:SF3">
    <property type="entry name" value="SULFOQUINOVOSYL TRANSFERASE SQD2"/>
    <property type="match status" value="1"/>
</dbReference>
<dbReference type="InterPro" id="IPR001296">
    <property type="entry name" value="Glyco_trans_1"/>
</dbReference>
<reference evidence="3" key="1">
    <citation type="submission" date="2022-07" db="EMBL/GenBank/DDBJ databases">
        <title>Genome sequencing of Photobacterium atrarenae GJH2-4.</title>
        <authorList>
            <person name="Park S.-J."/>
        </authorList>
    </citation>
    <scope>NUCLEOTIDE SEQUENCE</scope>
    <source>
        <strain evidence="3">GJH2-4</strain>
    </source>
</reference>
<sequence length="411" mass="46400">MNFILYSLNHAPELTGIGKYNGELCPELAKRGIQTQVVTAPPYYPEWTIHHQFRNWWSTKRDDQGVTIYRCPLYIPAKVTTMKRIIHLASFSVSSALTLCRLWPQKPDVIFLVQPTLFCAPFTLLFCRLTGAKSVMHIQDYEVDAMFGLGMVGEGRLKRITRRMESWLLQQFDAVSSISYSMLENAKSKGVREEQLFFFPNWADTEFVTPDVCGKQLRQDWGFSANDKVVLYSGNIGAKQGLEIVLDAAQYFSADPHVKFVIIGNGAYRNTLENSAREKQLANVVFKPLQPWEDVPKIMAMADVHLVVQKRGAADAVLPSKLTNILAAGGHALITAEPQTELGRIEQQHPGIYTLAEPENPAAFIGQLETLLAQDLSTHNAIARQYAEQYLNKHSIIDQFITDLRSKFQFC</sequence>
<gene>
    <name evidence="3" type="ORF">NNL38_17975</name>
</gene>
<organism evidence="3 4">
    <name type="scientific">Photobacterium atrarenae</name>
    <dbReference type="NCBI Taxonomy" id="865757"/>
    <lineage>
        <taxon>Bacteria</taxon>
        <taxon>Pseudomonadati</taxon>
        <taxon>Pseudomonadota</taxon>
        <taxon>Gammaproteobacteria</taxon>
        <taxon>Vibrionales</taxon>
        <taxon>Vibrionaceae</taxon>
        <taxon>Photobacterium</taxon>
    </lineage>
</organism>
<dbReference type="NCBIfam" id="NF007640">
    <property type="entry name" value="PRK10307.1"/>
    <property type="match status" value="1"/>
</dbReference>
<dbReference type="PANTHER" id="PTHR45947">
    <property type="entry name" value="SULFOQUINOVOSYL TRANSFERASE SQD2"/>
    <property type="match status" value="1"/>
</dbReference>
<dbReference type="InterPro" id="IPR028098">
    <property type="entry name" value="Glyco_trans_4-like_N"/>
</dbReference>